<proteinExistence type="predicted"/>
<gene>
    <name evidence="1" type="ORF">J4215_04625</name>
</gene>
<reference evidence="1" key="1">
    <citation type="submission" date="2021-03" db="EMBL/GenBank/DDBJ databases">
        <authorList>
            <person name="Jaffe A."/>
        </authorList>
    </citation>
    <scope>NUCLEOTIDE SEQUENCE</scope>
    <source>
        <strain evidence="1">RIFCSPLOWO2_01_FULL_AR10_48_17</strain>
    </source>
</reference>
<protein>
    <submittedName>
        <fullName evidence="1">Uncharacterized protein</fullName>
    </submittedName>
</protein>
<evidence type="ECO:0000313" key="1">
    <source>
        <dbReference type="EMBL" id="MBS3061837.1"/>
    </source>
</evidence>
<comment type="caution">
    <text evidence="1">The sequence shown here is derived from an EMBL/GenBank/DDBJ whole genome shotgun (WGS) entry which is preliminary data.</text>
</comment>
<sequence length="166" mass="18105">MVLNFPVGDAVVHLAPLSQFDAERVFELQKQKFSGYLVATIEGASGVEEGLLFLLEGKVVACAYSLDAFDIISYAQTGLQLFFNALAAPNGIVDVYGLSRQQVELILALEEKIGVEDPGSGLRSLVAKRYSAELVQKLIPKESRPAAADSRKFEVLKKIELGELFK</sequence>
<accession>A0A8T4L5F7</accession>
<dbReference type="EMBL" id="JAGVWC010000010">
    <property type="protein sequence ID" value="MBS3061837.1"/>
    <property type="molecule type" value="Genomic_DNA"/>
</dbReference>
<dbReference type="AlphaFoldDB" id="A0A8T4L5F7"/>
<organism evidence="1 2">
    <name type="scientific">Candidatus Iainarchaeum sp</name>
    <dbReference type="NCBI Taxonomy" id="3101447"/>
    <lineage>
        <taxon>Archaea</taxon>
        <taxon>Candidatus Iainarchaeota</taxon>
        <taxon>Candidatus Iainarchaeia</taxon>
        <taxon>Candidatus Iainarchaeales</taxon>
        <taxon>Candidatus Iainarchaeaceae</taxon>
        <taxon>Candidatus Iainarchaeum</taxon>
    </lineage>
</organism>
<reference evidence="1" key="2">
    <citation type="submission" date="2021-05" db="EMBL/GenBank/DDBJ databases">
        <title>Protein family content uncovers lineage relationships and bacterial pathway maintenance mechanisms in DPANN archaea.</title>
        <authorList>
            <person name="Castelle C.J."/>
            <person name="Meheust R."/>
            <person name="Jaffe A.L."/>
            <person name="Seitz K."/>
            <person name="Gong X."/>
            <person name="Baker B.J."/>
            <person name="Banfield J.F."/>
        </authorList>
    </citation>
    <scope>NUCLEOTIDE SEQUENCE</scope>
    <source>
        <strain evidence="1">RIFCSPLOWO2_01_FULL_AR10_48_17</strain>
    </source>
</reference>
<dbReference type="Proteomes" id="UP000675968">
    <property type="component" value="Unassembled WGS sequence"/>
</dbReference>
<name>A0A8T4L5F7_9ARCH</name>
<evidence type="ECO:0000313" key="2">
    <source>
        <dbReference type="Proteomes" id="UP000675968"/>
    </source>
</evidence>